<comment type="caution">
    <text evidence="1">The sequence shown here is derived from an EMBL/GenBank/DDBJ whole genome shotgun (WGS) entry which is preliminary data.</text>
</comment>
<evidence type="ECO:0000313" key="2">
    <source>
        <dbReference type="Proteomes" id="UP000789860"/>
    </source>
</evidence>
<accession>A0ACA9JUU3</accession>
<evidence type="ECO:0000313" key="1">
    <source>
        <dbReference type="EMBL" id="CAG8437354.1"/>
    </source>
</evidence>
<organism evidence="1 2">
    <name type="scientific">Scutellospora calospora</name>
    <dbReference type="NCBI Taxonomy" id="85575"/>
    <lineage>
        <taxon>Eukaryota</taxon>
        <taxon>Fungi</taxon>
        <taxon>Fungi incertae sedis</taxon>
        <taxon>Mucoromycota</taxon>
        <taxon>Glomeromycotina</taxon>
        <taxon>Glomeromycetes</taxon>
        <taxon>Diversisporales</taxon>
        <taxon>Gigasporaceae</taxon>
        <taxon>Scutellospora</taxon>
    </lineage>
</organism>
<dbReference type="Proteomes" id="UP000789860">
    <property type="component" value="Unassembled WGS sequence"/>
</dbReference>
<name>A0ACA9JUU3_9GLOM</name>
<protein>
    <submittedName>
        <fullName evidence="1">564_t:CDS:1</fullName>
    </submittedName>
</protein>
<reference evidence="1" key="1">
    <citation type="submission" date="2021-06" db="EMBL/GenBank/DDBJ databases">
        <authorList>
            <person name="Kallberg Y."/>
            <person name="Tangrot J."/>
            <person name="Rosling A."/>
        </authorList>
    </citation>
    <scope>NUCLEOTIDE SEQUENCE</scope>
    <source>
        <strain evidence="1">AU212A</strain>
    </source>
</reference>
<proteinExistence type="predicted"/>
<feature type="non-terminal residue" evidence="1">
    <location>
        <position position="1"/>
    </location>
</feature>
<dbReference type="EMBL" id="CAJVPM010000172">
    <property type="protein sequence ID" value="CAG8437354.1"/>
    <property type="molecule type" value="Genomic_DNA"/>
</dbReference>
<keyword evidence="2" id="KW-1185">Reference proteome</keyword>
<sequence>AFVAMSKTQKPASTGSNRFSANSTASINVPSSRSVSFSPEQVYRNYGSLASFSQSFGQGEYSHNEGELSQSHSYNRTDGDVGLDHTIDNQNPPSGSLYSRRGTKIPFRIPLSPNTRKISRSRGYYTVTPGSYSASFSNERTPWNTLRYYNDTFFIGSPTDDNLYDDSTSLASPNYDDVSCVIMDDGTIQKRRVSLNSEYSRQNTFAGEQAPLLDYYDSDSDSEYVKFKKPPSQSFCHRAKTWLRENTLTQNNKNIIKCALAYFLASLFTYIPFLNESCGFDKSYNSHLVATVSVFFDPAKSFGGIYEAVFYAIIGGLYGMSVSIGSMLSAVWFNEHNMNLLGHIISVVFWCGGSMFIVAFSKAKINKPSFNSVDDINYTDKSVQSAIESYRATFTSLNESLKQATLEIHNRNMQEKLHLYKKVVESLTRLAQHLGGLRSCCGLQWEIIKDSKDKEKPLNNKSGRNEYENEDTCDLKALLELIHYIGPHMKSLAYTCKQTLSHLQEQFVETDNLHSKIVPSFTLLSQNQVLLYVPGYYSNQNSKTSRSLNKYSACT</sequence>
<gene>
    <name evidence="1" type="ORF">SCALOS_LOCUS361</name>
</gene>